<feature type="compositionally biased region" description="Basic and acidic residues" evidence="1">
    <location>
        <begin position="62"/>
        <end position="81"/>
    </location>
</feature>
<feature type="signal peptide" evidence="2">
    <location>
        <begin position="1"/>
        <end position="24"/>
    </location>
</feature>
<evidence type="ECO:0000256" key="2">
    <source>
        <dbReference type="SAM" id="SignalP"/>
    </source>
</evidence>
<sequence length="135" mass="14763">MLKKFVFMLIIVFTAQLNWAVASAYCMHETDKTAQHFGHHPHQHQAADGDAHSNKSVGESADQSKDKSKDTSPIKKADSHPDCASCAHSPLGNHSSGFLLHQPSLDSYQLLAASLQAPSPFLGQPERPKWMPAYA</sequence>
<dbReference type="EMBL" id="JACOGF010000005">
    <property type="protein sequence ID" value="MBC3918048.1"/>
    <property type="molecule type" value="Genomic_DNA"/>
</dbReference>
<keyword evidence="2" id="KW-0732">Signal</keyword>
<feature type="region of interest" description="Disordered" evidence="1">
    <location>
        <begin position="36"/>
        <end position="86"/>
    </location>
</feature>
<organism evidence="3 4">
    <name type="scientific">Undibacterium hunanense</name>
    <dbReference type="NCBI Taxonomy" id="2762292"/>
    <lineage>
        <taxon>Bacteria</taxon>
        <taxon>Pseudomonadati</taxon>
        <taxon>Pseudomonadota</taxon>
        <taxon>Betaproteobacteria</taxon>
        <taxon>Burkholderiales</taxon>
        <taxon>Oxalobacteraceae</taxon>
        <taxon>Undibacterium</taxon>
    </lineage>
</organism>
<reference evidence="3 4" key="1">
    <citation type="submission" date="2020-08" db="EMBL/GenBank/DDBJ databases">
        <title>Novel species isolated from subtropical streams in China.</title>
        <authorList>
            <person name="Lu H."/>
        </authorList>
    </citation>
    <scope>NUCLEOTIDE SEQUENCE [LARGE SCALE GENOMIC DNA]</scope>
    <source>
        <strain evidence="3 4">CY18W</strain>
    </source>
</reference>
<dbReference type="Proteomes" id="UP000650424">
    <property type="component" value="Unassembled WGS sequence"/>
</dbReference>
<comment type="caution">
    <text evidence="3">The sequence shown here is derived from an EMBL/GenBank/DDBJ whole genome shotgun (WGS) entry which is preliminary data.</text>
</comment>
<dbReference type="RefSeq" id="WP_186947327.1">
    <property type="nucleotide sequence ID" value="NZ_JACOGF010000005.1"/>
</dbReference>
<evidence type="ECO:0000313" key="4">
    <source>
        <dbReference type="Proteomes" id="UP000650424"/>
    </source>
</evidence>
<evidence type="ECO:0000313" key="3">
    <source>
        <dbReference type="EMBL" id="MBC3918048.1"/>
    </source>
</evidence>
<name>A0ABR6ZQD5_9BURK</name>
<evidence type="ECO:0008006" key="5">
    <source>
        <dbReference type="Google" id="ProtNLM"/>
    </source>
</evidence>
<accession>A0ABR6ZQD5</accession>
<feature type="chain" id="PRO_5046735940" description="Cobalt-zinc-cadmium resistance protein CzcI" evidence="2">
    <location>
        <begin position="25"/>
        <end position="135"/>
    </location>
</feature>
<keyword evidence="4" id="KW-1185">Reference proteome</keyword>
<proteinExistence type="predicted"/>
<evidence type="ECO:0000256" key="1">
    <source>
        <dbReference type="SAM" id="MobiDB-lite"/>
    </source>
</evidence>
<gene>
    <name evidence="3" type="ORF">H8L32_11220</name>
</gene>
<protein>
    <recommendedName>
        <fullName evidence="5">Cobalt-zinc-cadmium resistance protein CzcI</fullName>
    </recommendedName>
</protein>